<organism evidence="1 2">
    <name type="scientific">Nyssa sinensis</name>
    <dbReference type="NCBI Taxonomy" id="561372"/>
    <lineage>
        <taxon>Eukaryota</taxon>
        <taxon>Viridiplantae</taxon>
        <taxon>Streptophyta</taxon>
        <taxon>Embryophyta</taxon>
        <taxon>Tracheophyta</taxon>
        <taxon>Spermatophyta</taxon>
        <taxon>Magnoliopsida</taxon>
        <taxon>eudicotyledons</taxon>
        <taxon>Gunneridae</taxon>
        <taxon>Pentapetalae</taxon>
        <taxon>asterids</taxon>
        <taxon>Cornales</taxon>
        <taxon>Nyssaceae</taxon>
        <taxon>Nyssa</taxon>
    </lineage>
</organism>
<protein>
    <submittedName>
        <fullName evidence="1">Uncharacterized protein</fullName>
    </submittedName>
</protein>
<dbReference type="EMBL" id="CM018037">
    <property type="protein sequence ID" value="KAA8540072.1"/>
    <property type="molecule type" value="Genomic_DNA"/>
</dbReference>
<evidence type="ECO:0000313" key="2">
    <source>
        <dbReference type="Proteomes" id="UP000325577"/>
    </source>
</evidence>
<reference evidence="1 2" key="1">
    <citation type="submission" date="2019-09" db="EMBL/GenBank/DDBJ databases">
        <title>A chromosome-level genome assembly of the Chinese tupelo Nyssa sinensis.</title>
        <authorList>
            <person name="Yang X."/>
            <person name="Kang M."/>
            <person name="Yang Y."/>
            <person name="Xiong H."/>
            <person name="Wang M."/>
            <person name="Zhang Z."/>
            <person name="Wang Z."/>
            <person name="Wu H."/>
            <person name="Ma T."/>
            <person name="Liu J."/>
            <person name="Xi Z."/>
        </authorList>
    </citation>
    <scope>NUCLEOTIDE SEQUENCE [LARGE SCALE GENOMIC DNA]</scope>
    <source>
        <strain evidence="1">J267</strain>
        <tissue evidence="1">Leaf</tissue>
    </source>
</reference>
<name>A0A5J5BDV3_9ASTE</name>
<proteinExistence type="predicted"/>
<evidence type="ECO:0000313" key="1">
    <source>
        <dbReference type="EMBL" id="KAA8540072.1"/>
    </source>
</evidence>
<dbReference type="Proteomes" id="UP000325577">
    <property type="component" value="Linkage Group LG14"/>
</dbReference>
<keyword evidence="2" id="KW-1185">Reference proteome</keyword>
<dbReference type="AlphaFoldDB" id="A0A5J5BDV3"/>
<gene>
    <name evidence="1" type="ORF">F0562_026764</name>
</gene>
<accession>A0A5J5BDV3</accession>
<sequence length="129" mass="14668">MLQKAREPTDIVVEEDVVDIMVDKEVGATMDLGATMDIMQDEDGMRALSQIQTTEIHNMDVDVDVDEGEFLCWRIIFLRREKIASKSSSKPKFSTSIFLENLSFYESSMFLKKSPHSEQSTKQAVISNI</sequence>